<dbReference type="PANTHER" id="PTHR30566">
    <property type="entry name" value="YNAI-RELATED MECHANOSENSITIVE ION CHANNEL"/>
    <property type="match status" value="1"/>
</dbReference>
<sequence>WLWFLWYNPMTLLTWAWIWWVFIAIVWKEAIMNFFWSIALIFNKNFKIGDNIAIMIKKNYEWIVDEITLTHTKIIDKSWNIVFIPNKNILVETIENLSQKKFKKVELKLNILPETKIEEIKTIIWKLEKRFDKNKEIEDSEIFLDIENQLVLNIALKTHSKMDLCKFKTSIISEIQEEFQNQNLGFWNKL</sequence>
<dbReference type="Pfam" id="PF00924">
    <property type="entry name" value="MS_channel_2nd"/>
    <property type="match status" value="1"/>
</dbReference>
<evidence type="ECO:0000256" key="3">
    <source>
        <dbReference type="ARBA" id="ARBA00022989"/>
    </source>
</evidence>
<dbReference type="AlphaFoldDB" id="K2G8G4"/>
<gene>
    <name evidence="6" type="ORF">ACD_4C00298G0004</name>
</gene>
<keyword evidence="2" id="KW-0812">Transmembrane</keyword>
<evidence type="ECO:0000256" key="1">
    <source>
        <dbReference type="ARBA" id="ARBA00004370"/>
    </source>
</evidence>
<proteinExistence type="predicted"/>
<accession>K2G8G4</accession>
<dbReference type="GO" id="GO:0016020">
    <property type="term" value="C:membrane"/>
    <property type="evidence" value="ECO:0007669"/>
    <property type="project" value="UniProtKB-SubCell"/>
</dbReference>
<dbReference type="PANTHER" id="PTHR30566:SF5">
    <property type="entry name" value="MECHANOSENSITIVE ION CHANNEL PROTEIN 1, MITOCHONDRIAL-RELATED"/>
    <property type="match status" value="1"/>
</dbReference>
<feature type="non-terminal residue" evidence="6">
    <location>
        <position position="1"/>
    </location>
</feature>
<dbReference type="InterPro" id="IPR023408">
    <property type="entry name" value="MscS_beta-dom_sf"/>
</dbReference>
<name>K2G8G4_9BACT</name>
<protein>
    <recommendedName>
        <fullName evidence="5">Mechanosensitive ion channel MscS domain-containing protein</fullName>
    </recommendedName>
</protein>
<dbReference type="GO" id="GO:0055085">
    <property type="term" value="P:transmembrane transport"/>
    <property type="evidence" value="ECO:0007669"/>
    <property type="project" value="InterPro"/>
</dbReference>
<keyword evidence="4" id="KW-0472">Membrane</keyword>
<evidence type="ECO:0000259" key="5">
    <source>
        <dbReference type="Pfam" id="PF00924"/>
    </source>
</evidence>
<dbReference type="SUPFAM" id="SSF50182">
    <property type="entry name" value="Sm-like ribonucleoproteins"/>
    <property type="match status" value="1"/>
</dbReference>
<dbReference type="InterPro" id="IPR006685">
    <property type="entry name" value="MscS_channel_2nd"/>
</dbReference>
<feature type="domain" description="Mechanosensitive ion channel MscS" evidence="5">
    <location>
        <begin position="30"/>
        <end position="98"/>
    </location>
</feature>
<evidence type="ECO:0000313" key="6">
    <source>
        <dbReference type="EMBL" id="EKE26424.1"/>
    </source>
</evidence>
<evidence type="ECO:0000256" key="4">
    <source>
        <dbReference type="ARBA" id="ARBA00023136"/>
    </source>
</evidence>
<reference evidence="6" key="1">
    <citation type="journal article" date="2012" name="Science">
        <title>Fermentation, hydrogen, and sulfur metabolism in multiple uncultivated bacterial phyla.</title>
        <authorList>
            <person name="Wrighton K.C."/>
            <person name="Thomas B.C."/>
            <person name="Sharon I."/>
            <person name="Miller C.S."/>
            <person name="Castelle C.J."/>
            <person name="VerBerkmoes N.C."/>
            <person name="Wilkins M.J."/>
            <person name="Hettich R.L."/>
            <person name="Lipton M.S."/>
            <person name="Williams K.H."/>
            <person name="Long P.E."/>
            <person name="Banfield J.F."/>
        </authorList>
    </citation>
    <scope>NUCLEOTIDE SEQUENCE [LARGE SCALE GENOMIC DNA]</scope>
</reference>
<comment type="subcellular location">
    <subcellularLocation>
        <location evidence="1">Membrane</location>
    </subcellularLocation>
</comment>
<dbReference type="EMBL" id="AMFJ01000814">
    <property type="protein sequence ID" value="EKE26424.1"/>
    <property type="molecule type" value="Genomic_DNA"/>
</dbReference>
<dbReference type="Gene3D" id="2.30.30.60">
    <property type="match status" value="1"/>
</dbReference>
<comment type="caution">
    <text evidence="6">The sequence shown here is derived from an EMBL/GenBank/DDBJ whole genome shotgun (WGS) entry which is preliminary data.</text>
</comment>
<evidence type="ECO:0000256" key="2">
    <source>
        <dbReference type="ARBA" id="ARBA00022692"/>
    </source>
</evidence>
<organism evidence="6">
    <name type="scientific">uncultured bacterium</name>
    <name type="common">gcode 4</name>
    <dbReference type="NCBI Taxonomy" id="1234023"/>
    <lineage>
        <taxon>Bacteria</taxon>
        <taxon>environmental samples</taxon>
    </lineage>
</organism>
<keyword evidence="3" id="KW-1133">Transmembrane helix</keyword>
<dbReference type="InterPro" id="IPR010920">
    <property type="entry name" value="LSM_dom_sf"/>
</dbReference>